<organism evidence="2 3">
    <name type="scientific">Alkaliphilus flagellatus</name>
    <dbReference type="NCBI Taxonomy" id="2841507"/>
    <lineage>
        <taxon>Bacteria</taxon>
        <taxon>Bacillati</taxon>
        <taxon>Bacillota</taxon>
        <taxon>Clostridia</taxon>
        <taxon>Peptostreptococcales</taxon>
        <taxon>Natronincolaceae</taxon>
        <taxon>Alkaliphilus</taxon>
    </lineage>
</organism>
<accession>A0ABS6G305</accession>
<dbReference type="InterPro" id="IPR045504">
    <property type="entry name" value="DUF6487"/>
</dbReference>
<proteinExistence type="predicted"/>
<dbReference type="RefSeq" id="WP_216417142.1">
    <property type="nucleotide sequence ID" value="NZ_JAHLQK010000004.1"/>
</dbReference>
<dbReference type="Pfam" id="PF20097">
    <property type="entry name" value="DUF6487"/>
    <property type="match status" value="1"/>
</dbReference>
<gene>
    <name evidence="2" type="ORF">KQI88_10545</name>
</gene>
<dbReference type="Proteomes" id="UP000779508">
    <property type="component" value="Unassembled WGS sequence"/>
</dbReference>
<evidence type="ECO:0000313" key="3">
    <source>
        <dbReference type="Proteomes" id="UP000779508"/>
    </source>
</evidence>
<name>A0ABS6G305_9FIRM</name>
<evidence type="ECO:0000313" key="2">
    <source>
        <dbReference type="EMBL" id="MBU5676857.1"/>
    </source>
</evidence>
<protein>
    <recommendedName>
        <fullName evidence="1">DUF6487 domain-containing protein</fullName>
    </recommendedName>
</protein>
<comment type="caution">
    <text evidence="2">The sequence shown here is derived from an EMBL/GenBank/DDBJ whole genome shotgun (WGS) entry which is preliminary data.</text>
</comment>
<feature type="domain" description="DUF6487" evidence="1">
    <location>
        <begin position="3"/>
        <end position="69"/>
    </location>
</feature>
<sequence length="73" mass="8506">MKCPYCNQNMEKGFINGDRYSLKWIEESRNKGTIVSVFQKGIKLTDAWSSNQLETYYCKGCKKMIIDVSDKLK</sequence>
<evidence type="ECO:0000259" key="1">
    <source>
        <dbReference type="Pfam" id="PF20097"/>
    </source>
</evidence>
<reference evidence="2 3" key="1">
    <citation type="submission" date="2021-06" db="EMBL/GenBank/DDBJ databases">
        <authorList>
            <person name="Sun Q."/>
            <person name="Li D."/>
        </authorList>
    </citation>
    <scope>NUCLEOTIDE SEQUENCE [LARGE SCALE GENOMIC DNA]</scope>
    <source>
        <strain evidence="2 3">MSJ-5</strain>
    </source>
</reference>
<dbReference type="EMBL" id="JAHLQK010000004">
    <property type="protein sequence ID" value="MBU5676857.1"/>
    <property type="molecule type" value="Genomic_DNA"/>
</dbReference>
<keyword evidence="3" id="KW-1185">Reference proteome</keyword>